<evidence type="ECO:0000313" key="2">
    <source>
        <dbReference type="EMBL" id="MBK0380548.1"/>
    </source>
</evidence>
<dbReference type="Pfam" id="PF13619">
    <property type="entry name" value="KTSC"/>
    <property type="match status" value="1"/>
</dbReference>
<name>A0A934PWZ0_9SPHI</name>
<dbReference type="Proteomes" id="UP000613193">
    <property type="component" value="Unassembled WGS sequence"/>
</dbReference>
<dbReference type="EMBL" id="JAEHFW010000003">
    <property type="protein sequence ID" value="MBK0380548.1"/>
    <property type="molecule type" value="Genomic_DNA"/>
</dbReference>
<feature type="domain" description="KTSC" evidence="1">
    <location>
        <begin position="7"/>
        <end position="65"/>
    </location>
</feature>
<sequence length="71" mass="8241">MHRKTVESTALKSIGYDAEKHVLELEFRESGDVWQYLNVKPAVYKKMMESESLGSFFVNKVKGVFDENKIK</sequence>
<gene>
    <name evidence="2" type="ORF">I5M19_14580</name>
</gene>
<organism evidence="2 3">
    <name type="scientific">Mucilaginibacter segetis</name>
    <dbReference type="NCBI Taxonomy" id="2793071"/>
    <lineage>
        <taxon>Bacteria</taxon>
        <taxon>Pseudomonadati</taxon>
        <taxon>Bacteroidota</taxon>
        <taxon>Sphingobacteriia</taxon>
        <taxon>Sphingobacteriales</taxon>
        <taxon>Sphingobacteriaceae</taxon>
        <taxon>Mucilaginibacter</taxon>
    </lineage>
</organism>
<dbReference type="InterPro" id="IPR025309">
    <property type="entry name" value="KTSC_dom"/>
</dbReference>
<dbReference type="RefSeq" id="WP_200067096.1">
    <property type="nucleotide sequence ID" value="NZ_JAEHFW010000003.1"/>
</dbReference>
<proteinExistence type="predicted"/>
<comment type="caution">
    <text evidence="2">The sequence shown here is derived from an EMBL/GenBank/DDBJ whole genome shotgun (WGS) entry which is preliminary data.</text>
</comment>
<dbReference type="AlphaFoldDB" id="A0A934PWZ0"/>
<evidence type="ECO:0000259" key="1">
    <source>
        <dbReference type="Pfam" id="PF13619"/>
    </source>
</evidence>
<evidence type="ECO:0000313" key="3">
    <source>
        <dbReference type="Proteomes" id="UP000613193"/>
    </source>
</evidence>
<protein>
    <submittedName>
        <fullName evidence="2">KTSC domain-containing protein</fullName>
    </submittedName>
</protein>
<keyword evidence="3" id="KW-1185">Reference proteome</keyword>
<reference evidence="2" key="1">
    <citation type="submission" date="2020-12" db="EMBL/GenBank/DDBJ databases">
        <title>Bacterial novel species Mucilaginibacter sp. SD-g isolated from soil.</title>
        <authorList>
            <person name="Jung H.-Y."/>
        </authorList>
    </citation>
    <scope>NUCLEOTIDE SEQUENCE</scope>
    <source>
        <strain evidence="2">SD-g</strain>
    </source>
</reference>
<accession>A0A934PWZ0</accession>